<name>A0ABS9INK9_9ACTN</name>
<keyword evidence="3" id="KW-1185">Reference proteome</keyword>
<protein>
    <submittedName>
        <fullName evidence="2">ABC transporter permease</fullName>
    </submittedName>
</protein>
<comment type="caution">
    <text evidence="2">The sequence shown here is derived from an EMBL/GenBank/DDBJ whole genome shotgun (WGS) entry which is preliminary data.</text>
</comment>
<feature type="transmembrane region" description="Helical" evidence="1">
    <location>
        <begin position="28"/>
        <end position="53"/>
    </location>
</feature>
<gene>
    <name evidence="2" type="ORF">L5G33_01510</name>
</gene>
<evidence type="ECO:0000256" key="1">
    <source>
        <dbReference type="SAM" id="Phobius"/>
    </source>
</evidence>
<feature type="transmembrane region" description="Helical" evidence="1">
    <location>
        <begin position="59"/>
        <end position="82"/>
    </location>
</feature>
<feature type="transmembrane region" description="Helical" evidence="1">
    <location>
        <begin position="114"/>
        <end position="137"/>
    </location>
</feature>
<feature type="transmembrane region" description="Helical" evidence="1">
    <location>
        <begin position="316"/>
        <end position="335"/>
    </location>
</feature>
<reference evidence="2 3" key="1">
    <citation type="submission" date="2022-01" db="EMBL/GenBank/DDBJ databases">
        <authorList>
            <person name="Huang Y."/>
        </authorList>
    </citation>
    <scope>NUCLEOTIDE SEQUENCE [LARGE SCALE GENOMIC DNA]</scope>
    <source>
        <strain evidence="2 3">HY366</strain>
    </source>
</reference>
<evidence type="ECO:0000313" key="2">
    <source>
        <dbReference type="EMBL" id="MCF8587142.1"/>
    </source>
</evidence>
<keyword evidence="1" id="KW-0472">Membrane</keyword>
<sequence length="352" mass="37284">MTGVNRNAVAVLVGLEVRQRIRSTRWKVTAGLLFALTSVLVLGSLYLTVAVAGESYRDWASNLLDITLAVVLFLGFAAAPTLSATSINGDRRDATLALVQAAPISSWDLALGKLLGSWFASLALIGVALPYLIWGAVSSHTSILFAILAMIVTAAIMGAYCAIGLAFSSLTSRPAASAMLTQATVLLLLLGSPIAFGLTYPMTQQNHRVTVAGWDFDDATSEAICRLDKREERFNHTEYTWWLLAPNPVLIVSDVVSAGIDRPDDSPFVGGAGFFAFLQSAARAGPDVRSEGCDALTTPGLSGDDERLARHVGDSWYIGLAVTVVIGCASLAVAARRLRVPAHKLGRGVRVA</sequence>
<feature type="transmembrane region" description="Helical" evidence="1">
    <location>
        <begin position="179"/>
        <end position="200"/>
    </location>
</feature>
<organism evidence="2 3">
    <name type="scientific">Gordonia liuliyuniae</name>
    <dbReference type="NCBI Taxonomy" id="2911517"/>
    <lineage>
        <taxon>Bacteria</taxon>
        <taxon>Bacillati</taxon>
        <taxon>Actinomycetota</taxon>
        <taxon>Actinomycetes</taxon>
        <taxon>Mycobacteriales</taxon>
        <taxon>Gordoniaceae</taxon>
        <taxon>Gordonia</taxon>
    </lineage>
</organism>
<feature type="transmembrane region" description="Helical" evidence="1">
    <location>
        <begin position="143"/>
        <end position="167"/>
    </location>
</feature>
<dbReference type="Pfam" id="PF12679">
    <property type="entry name" value="ABC2_membrane_2"/>
    <property type="match status" value="1"/>
</dbReference>
<dbReference type="RefSeq" id="WP_236996367.1">
    <property type="nucleotide sequence ID" value="NZ_JAKKOR010000001.1"/>
</dbReference>
<dbReference type="EMBL" id="JAKKOR010000001">
    <property type="protein sequence ID" value="MCF8587142.1"/>
    <property type="molecule type" value="Genomic_DNA"/>
</dbReference>
<dbReference type="Proteomes" id="UP001200110">
    <property type="component" value="Unassembled WGS sequence"/>
</dbReference>
<proteinExistence type="predicted"/>
<accession>A0ABS9INK9</accession>
<keyword evidence="1" id="KW-1133">Transmembrane helix</keyword>
<keyword evidence="1" id="KW-0812">Transmembrane</keyword>
<evidence type="ECO:0000313" key="3">
    <source>
        <dbReference type="Proteomes" id="UP001200110"/>
    </source>
</evidence>
<dbReference type="PANTHER" id="PTHR43471">
    <property type="entry name" value="ABC TRANSPORTER PERMEASE"/>
    <property type="match status" value="1"/>
</dbReference>